<dbReference type="EMBL" id="BLBS01000017">
    <property type="protein sequence ID" value="GET86982.1"/>
    <property type="molecule type" value="Genomic_DNA"/>
</dbReference>
<feature type="region of interest" description="Disordered" evidence="1">
    <location>
        <begin position="364"/>
        <end position="400"/>
    </location>
</feature>
<evidence type="ECO:0000313" key="2">
    <source>
        <dbReference type="EMBL" id="GET86982.1"/>
    </source>
</evidence>
<organism evidence="2 3">
    <name type="scientific">Leishmania tarentolae</name>
    <name type="common">Sauroleishmania tarentolae</name>
    <dbReference type="NCBI Taxonomy" id="5689"/>
    <lineage>
        <taxon>Eukaryota</taxon>
        <taxon>Discoba</taxon>
        <taxon>Euglenozoa</taxon>
        <taxon>Kinetoplastea</taxon>
        <taxon>Metakinetoplastina</taxon>
        <taxon>Trypanosomatida</taxon>
        <taxon>Trypanosomatidae</taxon>
        <taxon>Leishmaniinae</taxon>
        <taxon>Leishmania</taxon>
        <taxon>lizard Leishmania</taxon>
    </lineage>
</organism>
<feature type="region of interest" description="Disordered" evidence="1">
    <location>
        <begin position="117"/>
        <end position="199"/>
    </location>
</feature>
<sequence>MSFGAAGVALVGAVPVTNGFRPFATITASTRNHANLTDCDASTTDSAGGDAGGAGGYAGSEAPLSHSVMSESVVAGTSIACHNHTHSGGIGTRAGSAMAATRPEAVEGCLTVAQNSEHDAEVRSKSQTAHGEFLVGPTGTSSTKVQPQLVTVATPQARPASSTSLAPSPLLSKMENSSRGLDQLPQQRQQPVSPRSPSSHALLSTAVSVRHLYRVPLAFYGHNNVASSAVLSAARNHRRHGDARTGSTPPCMPTEDTTQTQTWMLPESNHASKGMDALEKRARRAAELHASCSLGDESETELAWATASRSGEAGRTQNPMLSSLGTVQVARGYLIPGHLCRRGADERLPLDGDTVNLVPGSKRRRWHERMGSAAGGRLDQQLSHASNPGGGGGGGGGAPVSMRYITSPSASSLSSVALASPPFPAMAHASSTASATCSGATRPPTASSPFNALLAAFGSAPSGKAALTSSATGLPVRTSTVPPSRPPLWLQPWLSHALSRAMAAYLERDADRLTAAATPAATATPGLDSFFPVAHVASATATGASASAQLCTLRSALLLIFDGLERLETDLKKVLLNGPSACHPLNFVYGTGVCDGRTSFSSVPSLPAAAAASEAFDGLAEQLRRLTRQWCDVLSQWPCEAATLGYMEWWVNHPAWAELVVYDATVSATFSVSPAMPAVMDRKEETAGRRAEGTGDDGQPPKPPPQSSVVALQGVLSAVVTEGMRTLLDALVDAFVRAVRELLRHTGVAIQPQRESGSTSRPNVQAEVAALAKAQHTCLALLRLLTSLYVNPTPALQQLLALVQGDAFCDTTVTGMAASSDGNRTTRREDEGSPASPSSFSTATAVVVAGEDRKHQPQPLPLHSSTPHGVPPGASSAPRAVLSAQSTSQLRSRVCQLHYQLLYAICRLCNELPMLWSPHDVTQDTEEDAESDGVRVSSAAYMDRSLCFRYHGECELEKLTLFATAVRLAATVSALLLHVQLPMKGDLLCVASRLAQWRSTLLWSSCMSEREYTAAMGHLCALMAQAT</sequence>
<dbReference type="AlphaFoldDB" id="A0A640KC51"/>
<feature type="region of interest" description="Disordered" evidence="1">
    <location>
        <begin position="238"/>
        <end position="259"/>
    </location>
</feature>
<feature type="region of interest" description="Disordered" evidence="1">
    <location>
        <begin position="679"/>
        <end position="708"/>
    </location>
</feature>
<keyword evidence="3" id="KW-1185">Reference proteome</keyword>
<feature type="compositionally biased region" description="Low complexity" evidence="1">
    <location>
        <begin position="157"/>
        <end position="172"/>
    </location>
</feature>
<feature type="compositionally biased region" description="Basic and acidic residues" evidence="1">
    <location>
        <begin position="680"/>
        <end position="693"/>
    </location>
</feature>
<accession>A0A640KC51</accession>
<feature type="compositionally biased region" description="Gly residues" evidence="1">
    <location>
        <begin position="388"/>
        <end position="398"/>
    </location>
</feature>
<dbReference type="OrthoDB" id="266291at2759"/>
<dbReference type="Proteomes" id="UP000419144">
    <property type="component" value="Unassembled WGS sequence"/>
</dbReference>
<protein>
    <submittedName>
        <fullName evidence="2">Uncharacterized protein</fullName>
    </submittedName>
</protein>
<feature type="region of interest" description="Disordered" evidence="1">
    <location>
        <begin position="816"/>
        <end position="882"/>
    </location>
</feature>
<evidence type="ECO:0000256" key="1">
    <source>
        <dbReference type="SAM" id="MobiDB-lite"/>
    </source>
</evidence>
<feature type="compositionally biased region" description="Low complexity" evidence="1">
    <location>
        <begin position="833"/>
        <end position="849"/>
    </location>
</feature>
<reference evidence="2" key="1">
    <citation type="submission" date="2019-11" db="EMBL/GenBank/DDBJ databases">
        <title>Leishmania tarentolae CDS.</title>
        <authorList>
            <person name="Goto Y."/>
            <person name="Yamagishi J."/>
        </authorList>
    </citation>
    <scope>NUCLEOTIDE SEQUENCE [LARGE SCALE GENOMIC DNA]</scope>
    <source>
        <strain evidence="2">Parrot Tar II</strain>
    </source>
</reference>
<comment type="caution">
    <text evidence="2">The sequence shown here is derived from an EMBL/GenBank/DDBJ whole genome shotgun (WGS) entry which is preliminary data.</text>
</comment>
<feature type="compositionally biased region" description="Low complexity" evidence="1">
    <location>
        <begin position="185"/>
        <end position="199"/>
    </location>
</feature>
<proteinExistence type="predicted"/>
<gene>
    <name evidence="2" type="ORF">LtaPh_1311800</name>
</gene>
<evidence type="ECO:0000313" key="3">
    <source>
        <dbReference type="Proteomes" id="UP000419144"/>
    </source>
</evidence>
<feature type="compositionally biased region" description="Polar residues" evidence="1">
    <location>
        <begin position="138"/>
        <end position="154"/>
    </location>
</feature>
<dbReference type="VEuPathDB" id="TriTrypDB:LtaPh_1311800"/>
<name>A0A640KC51_LEITA</name>